<evidence type="ECO:0000313" key="2">
    <source>
        <dbReference type="EMBL" id="MCP2007232.1"/>
    </source>
</evidence>
<accession>A0AA41HBT2</accession>
<dbReference type="AlphaFoldDB" id="A0AA41HBT2"/>
<dbReference type="RefSeq" id="WP_217945295.1">
    <property type="nucleotide sequence ID" value="NZ_JAHTGR010000016.1"/>
</dbReference>
<comment type="caution">
    <text evidence="1">The sequence shown here is derived from an EMBL/GenBank/DDBJ whole genome shotgun (WGS) entry which is preliminary data.</text>
</comment>
<evidence type="ECO:0000313" key="4">
    <source>
        <dbReference type="Proteomes" id="UP001162889"/>
    </source>
</evidence>
<sequence>MKTPTRNERDALAQMDKIGNAEDNRANWWEAIPLRDRQRAVGVAGLGKECADLALSDFNDTDREHIRLAIGQHIATMELIQRCMAGRSTNVQGYLH</sequence>
<dbReference type="Proteomes" id="UP001162889">
    <property type="component" value="Unassembled WGS sequence"/>
</dbReference>
<dbReference type="EMBL" id="JAHTGR010000016">
    <property type="protein sequence ID" value="MBV6324374.1"/>
    <property type="molecule type" value="Genomic_DNA"/>
</dbReference>
<keyword evidence="4" id="KW-1185">Reference proteome</keyword>
<evidence type="ECO:0000313" key="3">
    <source>
        <dbReference type="Proteomes" id="UP001155901"/>
    </source>
</evidence>
<name>A0AA41HBT2_9BURK</name>
<reference evidence="1" key="1">
    <citation type="submission" date="2021-07" db="EMBL/GenBank/DDBJ databases">
        <title>Characterization of violacein-producing bacteria and related species.</title>
        <authorList>
            <person name="Wilson H.S."/>
            <person name="De Leon M.E."/>
        </authorList>
    </citation>
    <scope>NUCLEOTIDE SEQUENCE</scope>
    <source>
        <strain evidence="1">HSC-15S17</strain>
    </source>
</reference>
<evidence type="ECO:0000313" key="1">
    <source>
        <dbReference type="EMBL" id="MBV6324374.1"/>
    </source>
</evidence>
<proteinExistence type="predicted"/>
<gene>
    <name evidence="1" type="ORF">KVP70_25900</name>
    <name evidence="2" type="ORF">L1274_000925</name>
</gene>
<protein>
    <submittedName>
        <fullName evidence="1">Uncharacterized protein</fullName>
    </submittedName>
</protein>
<reference evidence="2" key="2">
    <citation type="submission" date="2022-03" db="EMBL/GenBank/DDBJ databases">
        <title>Genome Encyclopedia of Bacteria and Archaea VI: Functional Genomics of Type Strains.</title>
        <authorList>
            <person name="Whitman W."/>
        </authorList>
    </citation>
    <scope>NUCLEOTIDE SEQUENCE</scope>
    <source>
        <strain evidence="2">HSC-15S17</strain>
    </source>
</reference>
<organism evidence="1 3">
    <name type="scientific">Duganella violaceipulchra</name>
    <dbReference type="NCBI Taxonomy" id="2849652"/>
    <lineage>
        <taxon>Bacteria</taxon>
        <taxon>Pseudomonadati</taxon>
        <taxon>Pseudomonadota</taxon>
        <taxon>Betaproteobacteria</taxon>
        <taxon>Burkholderiales</taxon>
        <taxon>Oxalobacteraceae</taxon>
        <taxon>Telluria group</taxon>
        <taxon>Duganella</taxon>
    </lineage>
</organism>
<dbReference type="Proteomes" id="UP001155901">
    <property type="component" value="Unassembled WGS sequence"/>
</dbReference>
<dbReference type="EMBL" id="JALJZU010000002">
    <property type="protein sequence ID" value="MCP2007232.1"/>
    <property type="molecule type" value="Genomic_DNA"/>
</dbReference>